<dbReference type="Pfam" id="PF03226">
    <property type="entry name" value="Yippee-Mis18"/>
    <property type="match status" value="1"/>
</dbReference>
<keyword evidence="8" id="KW-0479">Metal-binding</keyword>
<dbReference type="InterPro" id="IPR034752">
    <property type="entry name" value="Mis18"/>
</dbReference>
<evidence type="ECO:0000256" key="4">
    <source>
        <dbReference type="ARBA" id="ARBA00022454"/>
    </source>
</evidence>
<dbReference type="PROSITE" id="PS51793">
    <property type="entry name" value="MIS18"/>
    <property type="match status" value="1"/>
</dbReference>
<proteinExistence type="predicted"/>
<evidence type="ECO:0000256" key="17">
    <source>
        <dbReference type="SAM" id="MobiDB-lite"/>
    </source>
</evidence>
<keyword evidence="6" id="KW-0597">Phosphoprotein</keyword>
<evidence type="ECO:0000259" key="18">
    <source>
        <dbReference type="PROSITE" id="PS51793"/>
    </source>
</evidence>
<dbReference type="PANTHER" id="PTHR16431">
    <property type="entry name" value="NEUROGENIC PROTEIN MASTERMIND"/>
    <property type="match status" value="1"/>
</dbReference>
<comment type="function">
    <text evidence="1">Required for recruitment of CENPA to centromeres and normal chromosome segregation during mitosis.</text>
</comment>
<organism evidence="19 20">
    <name type="scientific">Acipenser oxyrinchus oxyrinchus</name>
    <dbReference type="NCBI Taxonomy" id="40147"/>
    <lineage>
        <taxon>Eukaryota</taxon>
        <taxon>Metazoa</taxon>
        <taxon>Chordata</taxon>
        <taxon>Craniata</taxon>
        <taxon>Vertebrata</taxon>
        <taxon>Euteleostomi</taxon>
        <taxon>Actinopterygii</taxon>
        <taxon>Chondrostei</taxon>
        <taxon>Acipenseriformes</taxon>
        <taxon>Acipenseridae</taxon>
        <taxon>Acipenser</taxon>
    </lineage>
</organism>
<gene>
    <name evidence="19" type="primary">MIS18A</name>
    <name evidence="19" type="ORF">AOXY_G4882</name>
</gene>
<dbReference type="GO" id="GO:0051301">
    <property type="term" value="P:cell division"/>
    <property type="evidence" value="ECO:0007669"/>
    <property type="project" value="UniProtKB-KW"/>
</dbReference>
<dbReference type="Proteomes" id="UP001230051">
    <property type="component" value="Unassembled WGS sequence"/>
</dbReference>
<evidence type="ECO:0000256" key="1">
    <source>
        <dbReference type="ARBA" id="ARBA00003694"/>
    </source>
</evidence>
<dbReference type="PANTHER" id="PTHR16431:SF2">
    <property type="entry name" value="PROTEIN MIS18-ALPHA"/>
    <property type="match status" value="1"/>
</dbReference>
<dbReference type="GO" id="GO:0000785">
    <property type="term" value="C:chromatin"/>
    <property type="evidence" value="ECO:0007669"/>
    <property type="project" value="TreeGrafter"/>
</dbReference>
<keyword evidence="7" id="KW-0132">Cell division</keyword>
<feature type="region of interest" description="Disordered" evidence="17">
    <location>
        <begin position="1"/>
        <end position="33"/>
    </location>
</feature>
<comment type="subunit">
    <text evidence="16">Homodimer, and heterodimer with OIP5/MIS18B. Identified in a complex containing MIS18A, OIP5/MIS18B, MIS18BP1, RBBP7 and RBBP4.</text>
</comment>
<evidence type="ECO:0000256" key="12">
    <source>
        <dbReference type="ARBA" id="ARBA00023242"/>
    </source>
</evidence>
<evidence type="ECO:0000256" key="2">
    <source>
        <dbReference type="ARBA" id="ARBA00004123"/>
    </source>
</evidence>
<dbReference type="EMBL" id="JAGXEW010000004">
    <property type="protein sequence ID" value="KAK1172337.1"/>
    <property type="molecule type" value="Genomic_DNA"/>
</dbReference>
<reference evidence="19" key="1">
    <citation type="submission" date="2022-02" db="EMBL/GenBank/DDBJ databases">
        <title>Atlantic sturgeon de novo genome assembly.</title>
        <authorList>
            <person name="Stock M."/>
            <person name="Klopp C."/>
            <person name="Guiguen Y."/>
            <person name="Cabau C."/>
            <person name="Parinello H."/>
            <person name="Santidrian Yebra-Pimentel E."/>
            <person name="Kuhl H."/>
            <person name="Dirks R.P."/>
            <person name="Guessner J."/>
            <person name="Wuertz S."/>
            <person name="Du K."/>
            <person name="Schartl M."/>
        </authorList>
    </citation>
    <scope>NUCLEOTIDE SEQUENCE</scope>
    <source>
        <strain evidence="19">STURGEONOMICS-FGT-2020</strain>
        <tissue evidence="19">Whole blood</tissue>
    </source>
</reference>
<evidence type="ECO:0000256" key="9">
    <source>
        <dbReference type="ARBA" id="ARBA00022776"/>
    </source>
</evidence>
<keyword evidence="12" id="KW-0539">Nucleus</keyword>
<accession>A0AAD8GDC8</accession>
<keyword evidence="9" id="KW-0498">Mitosis</keyword>
<keyword evidence="5" id="KW-1017">Isopeptide bond</keyword>
<keyword evidence="10" id="KW-0862">Zinc</keyword>
<comment type="caution">
    <text evidence="19">The sequence shown here is derived from an EMBL/GenBank/DDBJ whole genome shotgun (WGS) entry which is preliminary data.</text>
</comment>
<protein>
    <recommendedName>
        <fullName evidence="15">Protein Mis18-alpha</fullName>
    </recommendedName>
</protein>
<evidence type="ECO:0000256" key="3">
    <source>
        <dbReference type="ARBA" id="ARBA00004584"/>
    </source>
</evidence>
<evidence type="ECO:0000256" key="11">
    <source>
        <dbReference type="ARBA" id="ARBA00022843"/>
    </source>
</evidence>
<evidence type="ECO:0000256" key="16">
    <source>
        <dbReference type="ARBA" id="ARBA00046705"/>
    </source>
</evidence>
<sequence length="190" mass="20976">MDSPKKFYAEHELEDERGTLIGTSQEGGDDCEEDGGPPAVFLCVNCKVPIGDSLAWLGSEDETGTIWLKTTTNNVVVSNEKLVSTKLNECDCIYSLLSCGGCYSELGKIYTCTPKNLDYKRDVFCLNVMSVASYVLGSTPHKVLADEEDEPITVESRMLVETDIQRIKSVLMTLEERLCALESNFLPKGQ</sequence>
<evidence type="ECO:0000256" key="6">
    <source>
        <dbReference type="ARBA" id="ARBA00022553"/>
    </source>
</evidence>
<evidence type="ECO:0000256" key="14">
    <source>
        <dbReference type="ARBA" id="ARBA00023328"/>
    </source>
</evidence>
<keyword evidence="14" id="KW-0137">Centromere</keyword>
<dbReference type="GO" id="GO:0046872">
    <property type="term" value="F:metal ion binding"/>
    <property type="evidence" value="ECO:0007669"/>
    <property type="project" value="UniProtKB-KW"/>
</dbReference>
<keyword evidence="4" id="KW-0158">Chromosome</keyword>
<evidence type="ECO:0000256" key="8">
    <source>
        <dbReference type="ARBA" id="ARBA00022723"/>
    </source>
</evidence>
<feature type="domain" description="Mis18" evidence="18">
    <location>
        <begin position="38"/>
        <end position="136"/>
    </location>
</feature>
<name>A0AAD8GDC8_ACIOX</name>
<dbReference type="GO" id="GO:0005634">
    <property type="term" value="C:nucleus"/>
    <property type="evidence" value="ECO:0007669"/>
    <property type="project" value="UniProtKB-SubCell"/>
</dbReference>
<dbReference type="InterPro" id="IPR004910">
    <property type="entry name" value="Yippee/Mis18/Cereblon"/>
</dbReference>
<dbReference type="AlphaFoldDB" id="A0AAD8GDC8"/>
<keyword evidence="11" id="KW-0832">Ubl conjugation</keyword>
<feature type="compositionally biased region" description="Basic and acidic residues" evidence="17">
    <location>
        <begin position="1"/>
        <end position="18"/>
    </location>
</feature>
<evidence type="ECO:0000256" key="7">
    <source>
        <dbReference type="ARBA" id="ARBA00022618"/>
    </source>
</evidence>
<evidence type="ECO:0000256" key="13">
    <source>
        <dbReference type="ARBA" id="ARBA00023306"/>
    </source>
</evidence>
<keyword evidence="13" id="KW-0131">Cell cycle</keyword>
<evidence type="ECO:0000256" key="5">
    <source>
        <dbReference type="ARBA" id="ARBA00022499"/>
    </source>
</evidence>
<evidence type="ECO:0000313" key="20">
    <source>
        <dbReference type="Proteomes" id="UP001230051"/>
    </source>
</evidence>
<dbReference type="GO" id="GO:0007059">
    <property type="term" value="P:chromosome segregation"/>
    <property type="evidence" value="ECO:0007669"/>
    <property type="project" value="TreeGrafter"/>
</dbReference>
<comment type="subcellular location">
    <subcellularLocation>
        <location evidence="3">Chromosome</location>
        <location evidence="3">Centromere</location>
    </subcellularLocation>
    <subcellularLocation>
        <location evidence="2">Nucleus</location>
    </subcellularLocation>
</comment>
<dbReference type="GO" id="GO:0000775">
    <property type="term" value="C:chromosome, centromeric region"/>
    <property type="evidence" value="ECO:0007669"/>
    <property type="project" value="UniProtKB-SubCell"/>
</dbReference>
<evidence type="ECO:0000256" key="10">
    <source>
        <dbReference type="ARBA" id="ARBA00022833"/>
    </source>
</evidence>
<dbReference type="GO" id="GO:0034080">
    <property type="term" value="P:CENP-A containing chromatin assembly"/>
    <property type="evidence" value="ECO:0007669"/>
    <property type="project" value="TreeGrafter"/>
</dbReference>
<keyword evidence="20" id="KW-1185">Reference proteome</keyword>
<evidence type="ECO:0000256" key="15">
    <source>
        <dbReference type="ARBA" id="ARBA00039650"/>
    </source>
</evidence>
<evidence type="ECO:0000313" key="19">
    <source>
        <dbReference type="EMBL" id="KAK1172337.1"/>
    </source>
</evidence>